<accession>A0A6J7X5V6</accession>
<organism evidence="1">
    <name type="scientific">uncultured Caudovirales phage</name>
    <dbReference type="NCBI Taxonomy" id="2100421"/>
    <lineage>
        <taxon>Viruses</taxon>
        <taxon>Duplodnaviria</taxon>
        <taxon>Heunggongvirae</taxon>
        <taxon>Uroviricota</taxon>
        <taxon>Caudoviricetes</taxon>
        <taxon>Peduoviridae</taxon>
        <taxon>Maltschvirus</taxon>
        <taxon>Maltschvirus maltsch</taxon>
    </lineage>
</organism>
<reference evidence="1" key="1">
    <citation type="submission" date="2020-05" db="EMBL/GenBank/DDBJ databases">
        <authorList>
            <person name="Chiriac C."/>
            <person name="Salcher M."/>
            <person name="Ghai R."/>
            <person name="Kavagutti S V."/>
        </authorList>
    </citation>
    <scope>NUCLEOTIDE SEQUENCE</scope>
</reference>
<dbReference type="EMBL" id="LR798355">
    <property type="protein sequence ID" value="CAB5225978.1"/>
    <property type="molecule type" value="Genomic_DNA"/>
</dbReference>
<name>A0A6J7X5V6_9CAUD</name>
<protein>
    <submittedName>
        <fullName evidence="1">Uncharacterized protein</fullName>
    </submittedName>
</protein>
<evidence type="ECO:0000313" key="1">
    <source>
        <dbReference type="EMBL" id="CAB5225978.1"/>
    </source>
</evidence>
<sequence length="128" mass="14764">MSLTALSSIPQDEIKANLEVDLTDFFPGEEKVIVTFREPKIPDMYPNGSAIERLRISFPDMIIDQLQSCYIIGRCYVRSDKDAQTIDPVKDICKLALRNKRAYLRIFIEFQRAFLVDFNQEIKNSGNV</sequence>
<gene>
    <name evidence="1" type="ORF">UFOVP757_21</name>
</gene>
<proteinExistence type="predicted"/>